<dbReference type="PROSITE" id="PS51166">
    <property type="entry name" value="CBM20"/>
    <property type="match status" value="1"/>
</dbReference>
<evidence type="ECO:0000256" key="1">
    <source>
        <dbReference type="SAM" id="SignalP"/>
    </source>
</evidence>
<feature type="signal peptide" evidence="1">
    <location>
        <begin position="1"/>
        <end position="26"/>
    </location>
</feature>
<dbReference type="Pfam" id="PF00756">
    <property type="entry name" value="Esterase"/>
    <property type="match status" value="1"/>
</dbReference>
<dbReference type="InterPro" id="IPR013784">
    <property type="entry name" value="Carb-bd-like_fold"/>
</dbReference>
<dbReference type="InterPro" id="IPR029058">
    <property type="entry name" value="AB_hydrolase_fold"/>
</dbReference>
<dbReference type="Gene3D" id="2.60.40.10">
    <property type="entry name" value="Immunoglobulins"/>
    <property type="match status" value="1"/>
</dbReference>
<gene>
    <name evidence="3" type="ORF">HZA61_07225</name>
</gene>
<reference evidence="3" key="1">
    <citation type="submission" date="2020-07" db="EMBL/GenBank/DDBJ databases">
        <title>Huge and variable diversity of episymbiotic CPR bacteria and DPANN archaea in groundwater ecosystems.</title>
        <authorList>
            <person name="He C.Y."/>
            <person name="Keren R."/>
            <person name="Whittaker M."/>
            <person name="Farag I.F."/>
            <person name="Doudna J."/>
            <person name="Cate J.H.D."/>
            <person name="Banfield J.F."/>
        </authorList>
    </citation>
    <scope>NUCLEOTIDE SEQUENCE</scope>
    <source>
        <strain evidence="3">NC_groundwater_1813_Pr3_B-0.1um_71_17</strain>
    </source>
</reference>
<sequence>MTQPPRSIVALGVLLMTFSTTGASDAAVRFVVEVPARTPAAGVLHLSGDRPELGSWSGTGLALVRGQDGLWRGSLELAAGTAFEFKVTRGSWDSVEKDAQGGELANRRATASGGEDTVRVKVAAWRDQTEKPASREHTITGTLRRHELFVSKHVASRDILVWLPPAYERDVTRRYPVVYFHDGQNVFDGATSFIPGQEWRADEAADGLIRAHRIPPVILVGIPNTSARVDEYTWENGGPRGGGRSPEYLKFMTEELMPWVNANYRTL</sequence>
<evidence type="ECO:0000313" key="4">
    <source>
        <dbReference type="Proteomes" id="UP000696931"/>
    </source>
</evidence>
<dbReference type="Pfam" id="PF00686">
    <property type="entry name" value="CBM_20"/>
    <property type="match status" value="1"/>
</dbReference>
<proteinExistence type="predicted"/>
<dbReference type="InterPro" id="IPR000801">
    <property type="entry name" value="Esterase-like"/>
</dbReference>
<dbReference type="GO" id="GO:2001070">
    <property type="term" value="F:starch binding"/>
    <property type="evidence" value="ECO:0007669"/>
    <property type="project" value="InterPro"/>
</dbReference>
<protein>
    <submittedName>
        <fullName evidence="3">Carbohydrate esterase</fullName>
    </submittedName>
</protein>
<dbReference type="Proteomes" id="UP000696931">
    <property type="component" value="Unassembled WGS sequence"/>
</dbReference>
<dbReference type="InterPro" id="IPR013783">
    <property type="entry name" value="Ig-like_fold"/>
</dbReference>
<name>A0A933SCI2_UNCEI</name>
<dbReference type="InterPro" id="IPR050583">
    <property type="entry name" value="Mycobacterial_A85_antigen"/>
</dbReference>
<dbReference type="SMART" id="SM01065">
    <property type="entry name" value="CBM_2"/>
    <property type="match status" value="1"/>
</dbReference>
<evidence type="ECO:0000313" key="3">
    <source>
        <dbReference type="EMBL" id="MBI5169263.1"/>
    </source>
</evidence>
<dbReference type="AlphaFoldDB" id="A0A933SCI2"/>
<dbReference type="PANTHER" id="PTHR48098">
    <property type="entry name" value="ENTEROCHELIN ESTERASE-RELATED"/>
    <property type="match status" value="1"/>
</dbReference>
<feature type="domain" description="CBM20" evidence="2">
    <location>
        <begin position="20"/>
        <end position="127"/>
    </location>
</feature>
<dbReference type="Gene3D" id="3.40.50.1820">
    <property type="entry name" value="alpha/beta hydrolase"/>
    <property type="match status" value="1"/>
</dbReference>
<comment type="caution">
    <text evidence="3">The sequence shown here is derived from an EMBL/GenBank/DDBJ whole genome shotgun (WGS) entry which is preliminary data.</text>
</comment>
<dbReference type="PANTHER" id="PTHR48098:SF6">
    <property type="entry name" value="FERRI-BACILLIBACTIN ESTERASE BESA"/>
    <property type="match status" value="1"/>
</dbReference>
<dbReference type="InterPro" id="IPR002044">
    <property type="entry name" value="CBM20"/>
</dbReference>
<accession>A0A933SCI2</accession>
<feature type="chain" id="PRO_5037233220" evidence="1">
    <location>
        <begin position="27"/>
        <end position="267"/>
    </location>
</feature>
<feature type="non-terminal residue" evidence="3">
    <location>
        <position position="267"/>
    </location>
</feature>
<organism evidence="3 4">
    <name type="scientific">Eiseniibacteriota bacterium</name>
    <dbReference type="NCBI Taxonomy" id="2212470"/>
    <lineage>
        <taxon>Bacteria</taxon>
        <taxon>Candidatus Eiseniibacteriota</taxon>
    </lineage>
</organism>
<dbReference type="EMBL" id="JACRIW010000048">
    <property type="protein sequence ID" value="MBI5169263.1"/>
    <property type="molecule type" value="Genomic_DNA"/>
</dbReference>
<dbReference type="SUPFAM" id="SSF49452">
    <property type="entry name" value="Starch-binding domain-like"/>
    <property type="match status" value="1"/>
</dbReference>
<evidence type="ECO:0000259" key="2">
    <source>
        <dbReference type="PROSITE" id="PS51166"/>
    </source>
</evidence>
<dbReference type="SUPFAM" id="SSF53474">
    <property type="entry name" value="alpha/beta-Hydrolases"/>
    <property type="match status" value="1"/>
</dbReference>
<keyword evidence="1" id="KW-0732">Signal</keyword>